<proteinExistence type="predicted"/>
<dbReference type="Proteomes" id="UP001299876">
    <property type="component" value="Unassembled WGS sequence"/>
</dbReference>
<evidence type="ECO:0000313" key="3">
    <source>
        <dbReference type="Proteomes" id="UP001299876"/>
    </source>
</evidence>
<keyword evidence="1" id="KW-1133">Transmembrane helix</keyword>
<reference evidence="2 3" key="1">
    <citation type="submission" date="2022-02" db="EMBL/GenBank/DDBJ databases">
        <title>Comparative genomics of the first Antarctic Pseudomonas spp. capable of biotransforming 2,4,6-Trinitrotoluene.</title>
        <authorList>
            <person name="Cabrera M.A."/>
            <person name="Marquez S.L."/>
            <person name="Perez-Donoso J.M."/>
        </authorList>
    </citation>
    <scope>NUCLEOTIDE SEQUENCE [LARGE SCALE GENOMIC DNA]</scope>
    <source>
        <strain evidence="2 3">TNT19</strain>
    </source>
</reference>
<organism evidence="2 3">
    <name type="scientific">Pseudomonas violetae</name>
    <dbReference type="NCBI Taxonomy" id="2915813"/>
    <lineage>
        <taxon>Bacteria</taxon>
        <taxon>Pseudomonadati</taxon>
        <taxon>Pseudomonadota</taxon>
        <taxon>Gammaproteobacteria</taxon>
        <taxon>Pseudomonadales</taxon>
        <taxon>Pseudomonadaceae</taxon>
        <taxon>Pseudomonas</taxon>
    </lineage>
</organism>
<feature type="transmembrane region" description="Helical" evidence="1">
    <location>
        <begin position="12"/>
        <end position="31"/>
    </location>
</feature>
<evidence type="ECO:0000256" key="1">
    <source>
        <dbReference type="SAM" id="Phobius"/>
    </source>
</evidence>
<keyword evidence="1" id="KW-0812">Transmembrane</keyword>
<sequence>MATTLTSSLADSLVMGLVSTVLLLIAVFTPWRFKIHGDTPWELLLLSKQFQPGLFALTLLAVFASLGSDNEALSAVSSMLLVCSAMLPIRRKIAAVVG</sequence>
<accession>A0ABT0ETC9</accession>
<dbReference type="RefSeq" id="WP_247286701.1">
    <property type="nucleotide sequence ID" value="NZ_JAKNRW010000001.1"/>
</dbReference>
<keyword evidence="1" id="KW-0472">Membrane</keyword>
<gene>
    <name evidence="2" type="ORF">L9059_02065</name>
</gene>
<keyword evidence="3" id="KW-1185">Reference proteome</keyword>
<evidence type="ECO:0000313" key="2">
    <source>
        <dbReference type="EMBL" id="MCK1788991.1"/>
    </source>
</evidence>
<dbReference type="EMBL" id="JAKNRW010000001">
    <property type="protein sequence ID" value="MCK1788991.1"/>
    <property type="molecule type" value="Genomic_DNA"/>
</dbReference>
<name>A0ABT0ETC9_9PSED</name>
<comment type="caution">
    <text evidence="2">The sequence shown here is derived from an EMBL/GenBank/DDBJ whole genome shotgun (WGS) entry which is preliminary data.</text>
</comment>
<protein>
    <submittedName>
        <fullName evidence="2">Uncharacterized protein</fullName>
    </submittedName>
</protein>
<feature type="transmembrane region" description="Helical" evidence="1">
    <location>
        <begin position="43"/>
        <end position="66"/>
    </location>
</feature>